<evidence type="ECO:0000313" key="2">
    <source>
        <dbReference type="EMBL" id="TRT57966.1"/>
    </source>
</evidence>
<feature type="region of interest" description="Disordered" evidence="1">
    <location>
        <begin position="1"/>
        <end position="24"/>
    </location>
</feature>
<comment type="caution">
    <text evidence="2">The sequence shown here is derived from an EMBL/GenBank/DDBJ whole genome shotgun (WGS) entry which is preliminary data.</text>
</comment>
<protein>
    <submittedName>
        <fullName evidence="2">Uncharacterized protein</fullName>
    </submittedName>
</protein>
<accession>A0A551YAI2</accession>
<gene>
    <name evidence="2" type="ORF">EWV85_06160</name>
</gene>
<organism evidence="2 3">
    <name type="scientific">Microcystis aeruginosa Ma_QC_C_20070703_M131</name>
    <dbReference type="NCBI Taxonomy" id="2486263"/>
    <lineage>
        <taxon>Bacteria</taxon>
        <taxon>Bacillati</taxon>
        <taxon>Cyanobacteriota</taxon>
        <taxon>Cyanophyceae</taxon>
        <taxon>Oscillatoriophycideae</taxon>
        <taxon>Chroococcales</taxon>
        <taxon>Microcystaceae</taxon>
        <taxon>Microcystis</taxon>
    </lineage>
</organism>
<dbReference type="AlphaFoldDB" id="A0A551YAI2"/>
<reference evidence="2 3" key="1">
    <citation type="submission" date="2019-01" db="EMBL/GenBank/DDBJ databases">
        <title>Coherence of Microcystis species and biogeography revealed through population genomics.</title>
        <authorList>
            <person name="Perez-Carrascal O.M."/>
            <person name="Terrat Y."/>
            <person name="Giani A."/>
            <person name="Fortin N."/>
            <person name="Tromas N."/>
            <person name="Shapiro B.J."/>
        </authorList>
    </citation>
    <scope>NUCLEOTIDE SEQUENCE [LARGE SCALE GENOMIC DNA]</scope>
    <source>
        <strain evidence="2">Ma_QC_C_20070703_M131</strain>
    </source>
</reference>
<sequence>MTKPLDSLKQPNPSEKTTPRDDWLDSELSRLTATLNPPYASSAAKSPISCLSLGLPTLPTNHPLTPPPPYSLTRQWTNGDC</sequence>
<dbReference type="Proteomes" id="UP000316443">
    <property type="component" value="Unassembled WGS sequence"/>
</dbReference>
<evidence type="ECO:0000313" key="3">
    <source>
        <dbReference type="Proteomes" id="UP000316443"/>
    </source>
</evidence>
<evidence type="ECO:0000256" key="1">
    <source>
        <dbReference type="SAM" id="MobiDB-lite"/>
    </source>
</evidence>
<name>A0A551YAI2_MICAE</name>
<proteinExistence type="predicted"/>
<dbReference type="EMBL" id="SFCA01000075">
    <property type="protein sequence ID" value="TRT57966.1"/>
    <property type="molecule type" value="Genomic_DNA"/>
</dbReference>
<feature type="region of interest" description="Disordered" evidence="1">
    <location>
        <begin position="39"/>
        <end position="81"/>
    </location>
</feature>